<sequence length="321" mass="35766">MIAGYIQRRMTAWLSKRIPPAQQISLNRGNIFIFPSRFGALYLGLCLALFVLGTNYQNNLILLLGFFLLALMLVSLFASYLNFSGLSLQLGKLSNSYADSPILFPVWLETQDTNKAGKVHFAWYGTKTINTVELDNLTNPISLNSTAVQRGKYSPPRLTLSCYYPLGLFRCWTHIAFNCQVIVYPAPMAKPWPVTTKQCEQQGEQATHQFSMGSGLDEFDTLTEYQPGQPLYHVAWKQAAKGQGLLSKRFATEVQQSGWLVLNCADKELEENLSRLCFSCIELDAKGWVFGLELPGTCISPGKGQAHLQACLTALALFKAN</sequence>
<keyword evidence="1" id="KW-1133">Transmembrane helix</keyword>
<evidence type="ECO:0000313" key="2">
    <source>
        <dbReference type="EMBL" id="GGO74385.1"/>
    </source>
</evidence>
<evidence type="ECO:0000256" key="1">
    <source>
        <dbReference type="SAM" id="Phobius"/>
    </source>
</evidence>
<keyword evidence="1" id="KW-0812">Transmembrane</keyword>
<dbReference type="PANTHER" id="PTHR34351:SF1">
    <property type="entry name" value="SLR1927 PROTEIN"/>
    <property type="match status" value="1"/>
</dbReference>
<keyword evidence="1" id="KW-0472">Membrane</keyword>
<name>A0A917Z3V4_9ALTE</name>
<dbReference type="Proteomes" id="UP000606935">
    <property type="component" value="Unassembled WGS sequence"/>
</dbReference>
<feature type="transmembrane region" description="Helical" evidence="1">
    <location>
        <begin position="60"/>
        <end position="83"/>
    </location>
</feature>
<gene>
    <name evidence="2" type="ORF">GCM10010982_37090</name>
</gene>
<keyword evidence="3" id="KW-1185">Reference proteome</keyword>
<dbReference type="PANTHER" id="PTHR34351">
    <property type="entry name" value="SLR1927 PROTEIN-RELATED"/>
    <property type="match status" value="1"/>
</dbReference>
<dbReference type="AlphaFoldDB" id="A0A917Z3V4"/>
<comment type="caution">
    <text evidence="2">The sequence shown here is derived from an EMBL/GenBank/DDBJ whole genome shotgun (WGS) entry which is preliminary data.</text>
</comment>
<reference evidence="2" key="1">
    <citation type="journal article" date="2014" name="Int. J. Syst. Evol. Microbiol.">
        <title>Complete genome sequence of Corynebacterium casei LMG S-19264T (=DSM 44701T), isolated from a smear-ripened cheese.</title>
        <authorList>
            <consortium name="US DOE Joint Genome Institute (JGI-PGF)"/>
            <person name="Walter F."/>
            <person name="Albersmeier A."/>
            <person name="Kalinowski J."/>
            <person name="Ruckert C."/>
        </authorList>
    </citation>
    <scope>NUCLEOTIDE SEQUENCE</scope>
    <source>
        <strain evidence="2">CGMCC 1.7086</strain>
    </source>
</reference>
<evidence type="ECO:0000313" key="3">
    <source>
        <dbReference type="Proteomes" id="UP000606935"/>
    </source>
</evidence>
<reference evidence="2" key="2">
    <citation type="submission" date="2020-09" db="EMBL/GenBank/DDBJ databases">
        <authorList>
            <person name="Sun Q."/>
            <person name="Zhou Y."/>
        </authorList>
    </citation>
    <scope>NUCLEOTIDE SEQUENCE</scope>
    <source>
        <strain evidence="2">CGMCC 1.7086</strain>
    </source>
</reference>
<dbReference type="EMBL" id="BMLS01000008">
    <property type="protein sequence ID" value="GGO74385.1"/>
    <property type="molecule type" value="Genomic_DNA"/>
</dbReference>
<evidence type="ECO:0008006" key="4">
    <source>
        <dbReference type="Google" id="ProtNLM"/>
    </source>
</evidence>
<feature type="transmembrane region" description="Helical" evidence="1">
    <location>
        <begin position="31"/>
        <end position="54"/>
    </location>
</feature>
<organism evidence="2 3">
    <name type="scientific">Bowmanella pacifica</name>
    <dbReference type="NCBI Taxonomy" id="502051"/>
    <lineage>
        <taxon>Bacteria</taxon>
        <taxon>Pseudomonadati</taxon>
        <taxon>Pseudomonadota</taxon>
        <taxon>Gammaproteobacteria</taxon>
        <taxon>Alteromonadales</taxon>
        <taxon>Alteromonadaceae</taxon>
        <taxon>Bowmanella</taxon>
    </lineage>
</organism>
<accession>A0A917Z3V4</accession>
<protein>
    <recommendedName>
        <fullName evidence="4">DUF58 domain-containing protein</fullName>
    </recommendedName>
</protein>
<proteinExistence type="predicted"/>